<organism evidence="1 2">
    <name type="scientific">Paracoccus suum</name>
    <dbReference type="NCBI Taxonomy" id="2259340"/>
    <lineage>
        <taxon>Bacteria</taxon>
        <taxon>Pseudomonadati</taxon>
        <taxon>Pseudomonadota</taxon>
        <taxon>Alphaproteobacteria</taxon>
        <taxon>Rhodobacterales</taxon>
        <taxon>Paracoccaceae</taxon>
        <taxon>Paracoccus</taxon>
    </lineage>
</organism>
<keyword evidence="2" id="KW-1185">Reference proteome</keyword>
<dbReference type="Proteomes" id="UP000252023">
    <property type="component" value="Chromosome"/>
</dbReference>
<protein>
    <recommendedName>
        <fullName evidence="3">Response regulatory domain-containing protein</fullName>
    </recommendedName>
</protein>
<evidence type="ECO:0000313" key="2">
    <source>
        <dbReference type="Proteomes" id="UP000252023"/>
    </source>
</evidence>
<dbReference type="AlphaFoldDB" id="A0A344PLY4"/>
<evidence type="ECO:0000313" key="1">
    <source>
        <dbReference type="EMBL" id="AXC50389.1"/>
    </source>
</evidence>
<dbReference type="RefSeq" id="WP_114076706.1">
    <property type="nucleotide sequence ID" value="NZ_CP030918.1"/>
</dbReference>
<sequence>MPMSSLHFVIIEKDSFIAADMAEGLRGACPNCTVTNLTEMCDAAALPPDPLHRRIFITGERITAIDQSGLSGMAAAEGAEIVVRAGWDSDEAVRARGFLTLAAPFTDADLYDIATRALGQRQMMAGS</sequence>
<accession>A0A344PLY4</accession>
<name>A0A344PLY4_9RHOB</name>
<dbReference type="EMBL" id="CP030918">
    <property type="protein sequence ID" value="AXC50389.1"/>
    <property type="molecule type" value="Genomic_DNA"/>
</dbReference>
<proteinExistence type="predicted"/>
<dbReference type="KEGG" id="pars:DRW48_12465"/>
<gene>
    <name evidence="1" type="ORF">DRW48_12465</name>
</gene>
<dbReference type="OrthoDB" id="7776946at2"/>
<reference evidence="2" key="1">
    <citation type="submission" date="2018-07" db="EMBL/GenBank/DDBJ databases">
        <title>Genome sequencing of Paracoccus sp. SC2-6.</title>
        <authorList>
            <person name="Heo J."/>
            <person name="Kim S.-J."/>
            <person name="Kwon S.-W."/>
        </authorList>
    </citation>
    <scope>NUCLEOTIDE SEQUENCE [LARGE SCALE GENOMIC DNA]</scope>
    <source>
        <strain evidence="2">SC2-6</strain>
    </source>
</reference>
<evidence type="ECO:0008006" key="3">
    <source>
        <dbReference type="Google" id="ProtNLM"/>
    </source>
</evidence>